<reference evidence="3" key="1">
    <citation type="journal article" date="2013" name="Nature">
        <title>The genomes of four tapeworm species reveal adaptations to parasitism.</title>
        <authorList>
            <person name="Tsai I.J."/>
            <person name="Zarowiecki M."/>
            <person name="Holroyd N."/>
            <person name="Garciarrubio A."/>
            <person name="Sanchez-Flores A."/>
            <person name="Brooks K.L."/>
            <person name="Tracey A."/>
            <person name="Bobes R.J."/>
            <person name="Fragoso G."/>
            <person name="Sciutto E."/>
            <person name="Aslett M."/>
            <person name="Beasley H."/>
            <person name="Bennett H.M."/>
            <person name="Cai J."/>
            <person name="Camicia F."/>
            <person name="Clark R."/>
            <person name="Cucher M."/>
            <person name="De Silva N."/>
            <person name="Day T.A."/>
            <person name="Deplazes P."/>
            <person name="Estrada K."/>
            <person name="Fernandez C."/>
            <person name="Holland P.W."/>
            <person name="Hou J."/>
            <person name="Hu S."/>
            <person name="Huckvale T."/>
            <person name="Hung S.S."/>
            <person name="Kamenetzky L."/>
            <person name="Keane J.A."/>
            <person name="Kiss F."/>
            <person name="Koziol U."/>
            <person name="Lambert O."/>
            <person name="Liu K."/>
            <person name="Luo X."/>
            <person name="Luo Y."/>
            <person name="Macchiaroli N."/>
            <person name="Nichol S."/>
            <person name="Paps J."/>
            <person name="Parkinson J."/>
            <person name="Pouchkina-Stantcheva N."/>
            <person name="Riddiford N."/>
            <person name="Rosenzvit M."/>
            <person name="Salinas G."/>
            <person name="Wasmuth J.D."/>
            <person name="Zamanian M."/>
            <person name="Zheng Y."/>
            <person name="Cai X."/>
            <person name="Soberon X."/>
            <person name="Olson P.D."/>
            <person name="Laclette J.P."/>
            <person name="Brehm K."/>
            <person name="Berriman M."/>
            <person name="Garciarrubio A."/>
            <person name="Bobes R.J."/>
            <person name="Fragoso G."/>
            <person name="Sanchez-Flores A."/>
            <person name="Estrada K."/>
            <person name="Cevallos M.A."/>
            <person name="Morett E."/>
            <person name="Gonzalez V."/>
            <person name="Portillo T."/>
            <person name="Ochoa-Leyva A."/>
            <person name="Jose M.V."/>
            <person name="Sciutto E."/>
            <person name="Landa A."/>
            <person name="Jimenez L."/>
            <person name="Valdes V."/>
            <person name="Carrero J.C."/>
            <person name="Larralde C."/>
            <person name="Morales-Montor J."/>
            <person name="Limon-Lason J."/>
            <person name="Soberon X."/>
            <person name="Laclette J.P."/>
        </authorList>
    </citation>
    <scope>NUCLEOTIDE SEQUENCE [LARGE SCALE GENOMIC DNA]</scope>
</reference>
<keyword evidence="1" id="KW-0732">Signal</keyword>
<gene>
    <name evidence="2" type="ORF">EmuJ_000930700</name>
    <name evidence="3" type="ORF">EmuJ_000930800</name>
</gene>
<evidence type="ECO:0000313" key="2">
    <source>
        <dbReference type="EMBL" id="CDS41640.1"/>
    </source>
</evidence>
<dbReference type="EMBL" id="LN902846">
    <property type="protein sequence ID" value="CDS41641.1"/>
    <property type="molecule type" value="Genomic_DNA"/>
</dbReference>
<feature type="signal peptide" evidence="1">
    <location>
        <begin position="1"/>
        <end position="19"/>
    </location>
</feature>
<reference evidence="3" key="2">
    <citation type="submission" date="2015-11" db="EMBL/GenBank/DDBJ databases">
        <authorList>
            <person name="Zhang Y."/>
            <person name="Guo Z."/>
        </authorList>
    </citation>
    <scope>NUCLEOTIDE SEQUENCE</scope>
</reference>
<keyword evidence="4" id="KW-1185">Reference proteome</keyword>
<dbReference type="EMBL" id="LN902846">
    <property type="protein sequence ID" value="CDS41640.1"/>
    <property type="molecule type" value="Genomic_DNA"/>
</dbReference>
<protein>
    <submittedName>
        <fullName evidence="3">Expressed conserved protein</fullName>
    </submittedName>
</protein>
<dbReference type="Proteomes" id="UP000017246">
    <property type="component" value="Unassembled WGS sequence"/>
</dbReference>
<evidence type="ECO:0000313" key="3">
    <source>
        <dbReference type="EMBL" id="CDS41641.1"/>
    </source>
</evidence>
<proteinExistence type="predicted"/>
<dbReference type="AlphaFoldDB" id="U6HY44"/>
<evidence type="ECO:0000313" key="4">
    <source>
        <dbReference type="Proteomes" id="UP000017246"/>
    </source>
</evidence>
<sequence>MISLKTLSLLALCICLAFSQDPEAAEGEAVTEAGGTVNDTLLDGKNNASDALAAEDSVCELRVNALLVVGSLIMYKLLA</sequence>
<evidence type="ECO:0000256" key="1">
    <source>
        <dbReference type="SAM" id="SignalP"/>
    </source>
</evidence>
<accession>U6HY44</accession>
<feature type="chain" id="PRO_5014314279" evidence="1">
    <location>
        <begin position="20"/>
        <end position="79"/>
    </location>
</feature>
<name>U6HY44_ECHMU</name>
<organism evidence="3 4">
    <name type="scientific">Echinococcus multilocularis</name>
    <name type="common">Fox tapeworm</name>
    <dbReference type="NCBI Taxonomy" id="6211"/>
    <lineage>
        <taxon>Eukaryota</taxon>
        <taxon>Metazoa</taxon>
        <taxon>Spiralia</taxon>
        <taxon>Lophotrochozoa</taxon>
        <taxon>Platyhelminthes</taxon>
        <taxon>Cestoda</taxon>
        <taxon>Eucestoda</taxon>
        <taxon>Cyclophyllidea</taxon>
        <taxon>Taeniidae</taxon>
        <taxon>Echinococcus</taxon>
    </lineage>
</organism>